<evidence type="ECO:0000313" key="10">
    <source>
        <dbReference type="Proteomes" id="UP001165289"/>
    </source>
</evidence>
<dbReference type="InterPro" id="IPR050173">
    <property type="entry name" value="ABC_transporter_C-like"/>
</dbReference>
<evidence type="ECO:0000256" key="4">
    <source>
        <dbReference type="ARBA" id="ARBA00022840"/>
    </source>
</evidence>
<dbReference type="Pfam" id="PF00664">
    <property type="entry name" value="ABC_membrane"/>
    <property type="match status" value="1"/>
</dbReference>
<feature type="transmembrane region" description="Helical" evidence="7">
    <location>
        <begin position="122"/>
        <end position="150"/>
    </location>
</feature>
<keyword evidence="4" id="KW-0067">ATP-binding</keyword>
<evidence type="ECO:0000256" key="1">
    <source>
        <dbReference type="ARBA" id="ARBA00022448"/>
    </source>
</evidence>
<dbReference type="PANTHER" id="PTHR24223">
    <property type="entry name" value="ATP-BINDING CASSETTE SUB-FAMILY C"/>
    <property type="match status" value="1"/>
</dbReference>
<evidence type="ECO:0000313" key="9">
    <source>
        <dbReference type="EMBL" id="KAI6649864.1"/>
    </source>
</evidence>
<dbReference type="InterPro" id="IPR011527">
    <property type="entry name" value="ABC1_TM_dom"/>
</dbReference>
<keyword evidence="2 7" id="KW-0812">Transmembrane</keyword>
<keyword evidence="1" id="KW-0813">Transport</keyword>
<dbReference type="Gene3D" id="3.40.50.300">
    <property type="entry name" value="P-loop containing nucleotide triphosphate hydrolases"/>
    <property type="match status" value="1"/>
</dbReference>
<dbReference type="PROSITE" id="PS50929">
    <property type="entry name" value="ABC_TM1F"/>
    <property type="match status" value="1"/>
</dbReference>
<dbReference type="GO" id="GO:0016020">
    <property type="term" value="C:membrane"/>
    <property type="evidence" value="ECO:0007669"/>
    <property type="project" value="InterPro"/>
</dbReference>
<keyword evidence="3" id="KW-0547">Nucleotide-binding</keyword>
<dbReference type="Gene3D" id="1.20.1560.10">
    <property type="entry name" value="ABC transporter type 1, transmembrane domain"/>
    <property type="match status" value="1"/>
</dbReference>
<feature type="transmembrane region" description="Helical" evidence="7">
    <location>
        <begin position="186"/>
        <end position="214"/>
    </location>
</feature>
<organism evidence="9 10">
    <name type="scientific">Oopsacas minuta</name>
    <dbReference type="NCBI Taxonomy" id="111878"/>
    <lineage>
        <taxon>Eukaryota</taxon>
        <taxon>Metazoa</taxon>
        <taxon>Porifera</taxon>
        <taxon>Hexactinellida</taxon>
        <taxon>Hexasterophora</taxon>
        <taxon>Lyssacinosida</taxon>
        <taxon>Leucopsacidae</taxon>
        <taxon>Oopsacas</taxon>
    </lineage>
</organism>
<feature type="domain" description="ABC transmembrane type-1" evidence="8">
    <location>
        <begin position="128"/>
        <end position="276"/>
    </location>
</feature>
<proteinExistence type="predicted"/>
<keyword evidence="6 7" id="KW-0472">Membrane</keyword>
<dbReference type="GO" id="GO:0140359">
    <property type="term" value="F:ABC-type transporter activity"/>
    <property type="evidence" value="ECO:0007669"/>
    <property type="project" value="InterPro"/>
</dbReference>
<dbReference type="GO" id="GO:0005524">
    <property type="term" value="F:ATP binding"/>
    <property type="evidence" value="ECO:0007669"/>
    <property type="project" value="UniProtKB-KW"/>
</dbReference>
<name>A0AAV7JMZ8_9METZ</name>
<evidence type="ECO:0000256" key="6">
    <source>
        <dbReference type="ARBA" id="ARBA00023136"/>
    </source>
</evidence>
<dbReference type="Proteomes" id="UP001165289">
    <property type="component" value="Unassembled WGS sequence"/>
</dbReference>
<evidence type="ECO:0000259" key="8">
    <source>
        <dbReference type="PROSITE" id="PS50929"/>
    </source>
</evidence>
<feature type="transmembrane region" description="Helical" evidence="7">
    <location>
        <begin position="162"/>
        <end position="180"/>
    </location>
</feature>
<evidence type="ECO:0000256" key="5">
    <source>
        <dbReference type="ARBA" id="ARBA00022989"/>
    </source>
</evidence>
<dbReference type="InterPro" id="IPR036640">
    <property type="entry name" value="ABC1_TM_sf"/>
</dbReference>
<evidence type="ECO:0000256" key="7">
    <source>
        <dbReference type="SAM" id="Phobius"/>
    </source>
</evidence>
<dbReference type="AlphaFoldDB" id="A0AAV7JMZ8"/>
<dbReference type="SUPFAM" id="SSF90123">
    <property type="entry name" value="ABC transporter transmembrane region"/>
    <property type="match status" value="1"/>
</dbReference>
<sequence length="276" mass="31934">MRGVLRDKLVLMVTHQINYVRQCDYVIVMKNGSVVSSGTYNKIVAENEFCREFLQRLEKKEDDTEKETEPIESVNNTETNKILKTLESSKEEDPTIVEPLSSAMTAEDYRPNSISFITYLRYFWAGGIIATLFMLILTVLSNAGLVLAYYWMQSIDNCTLTLTTNMSIGMYNITCLPWYFDYNNPGAIRLLALFTFSGSLFVLVRGFSFYYVVLQAGRRLHNRMLHRLVHTPMHFFDTNPSGRILNRFSKDIGFMDEQLPMSFYDFGNTLRLMLLL</sequence>
<keyword evidence="10" id="KW-1185">Reference proteome</keyword>
<dbReference type="InterPro" id="IPR027417">
    <property type="entry name" value="P-loop_NTPase"/>
</dbReference>
<keyword evidence="5 7" id="KW-1133">Transmembrane helix</keyword>
<dbReference type="EMBL" id="JAKMXF010000317">
    <property type="protein sequence ID" value="KAI6649864.1"/>
    <property type="molecule type" value="Genomic_DNA"/>
</dbReference>
<evidence type="ECO:0000256" key="2">
    <source>
        <dbReference type="ARBA" id="ARBA00022692"/>
    </source>
</evidence>
<accession>A0AAV7JMZ8</accession>
<reference evidence="9 10" key="1">
    <citation type="journal article" date="2023" name="BMC Biol.">
        <title>The compact genome of the sponge Oopsacas minuta (Hexactinellida) is lacking key metazoan core genes.</title>
        <authorList>
            <person name="Santini S."/>
            <person name="Schenkelaars Q."/>
            <person name="Jourda C."/>
            <person name="Duchesne M."/>
            <person name="Belahbib H."/>
            <person name="Rocher C."/>
            <person name="Selva M."/>
            <person name="Riesgo A."/>
            <person name="Vervoort M."/>
            <person name="Leys S.P."/>
            <person name="Kodjabachian L."/>
            <person name="Le Bivic A."/>
            <person name="Borchiellini C."/>
            <person name="Claverie J.M."/>
            <person name="Renard E."/>
        </authorList>
    </citation>
    <scope>NUCLEOTIDE SEQUENCE [LARGE SCALE GENOMIC DNA]</scope>
    <source>
        <strain evidence="9">SPO-2</strain>
    </source>
</reference>
<protein>
    <submittedName>
        <fullName evidence="9">Multidrug resistance-associated protein 4</fullName>
    </submittedName>
</protein>
<comment type="caution">
    <text evidence="9">The sequence shown here is derived from an EMBL/GenBank/DDBJ whole genome shotgun (WGS) entry which is preliminary data.</text>
</comment>
<evidence type="ECO:0000256" key="3">
    <source>
        <dbReference type="ARBA" id="ARBA00022741"/>
    </source>
</evidence>
<dbReference type="SUPFAM" id="SSF52540">
    <property type="entry name" value="P-loop containing nucleoside triphosphate hydrolases"/>
    <property type="match status" value="1"/>
</dbReference>
<gene>
    <name evidence="9" type="ORF">LOD99_6414</name>
</gene>